<keyword evidence="4" id="KW-1185">Reference proteome</keyword>
<feature type="chain" id="PRO_5039565310" description="Secreted protein/lipoprotein" evidence="2">
    <location>
        <begin position="36"/>
        <end position="206"/>
    </location>
</feature>
<evidence type="ECO:0000256" key="2">
    <source>
        <dbReference type="SAM" id="SignalP"/>
    </source>
</evidence>
<evidence type="ECO:0000313" key="3">
    <source>
        <dbReference type="EMBL" id="GGT96008.1"/>
    </source>
</evidence>
<gene>
    <name evidence="3" type="ORF">GCM10010226_87000</name>
</gene>
<organism evidence="3 4">
    <name type="scientific">Streptomyces phaeofaciens</name>
    <dbReference type="NCBI Taxonomy" id="68254"/>
    <lineage>
        <taxon>Bacteria</taxon>
        <taxon>Bacillati</taxon>
        <taxon>Actinomycetota</taxon>
        <taxon>Actinomycetes</taxon>
        <taxon>Kitasatosporales</taxon>
        <taxon>Streptomycetaceae</taxon>
        <taxon>Streptomyces</taxon>
    </lineage>
</organism>
<dbReference type="RefSeq" id="WP_229871254.1">
    <property type="nucleotide sequence ID" value="NZ_BMSA01000050.1"/>
</dbReference>
<sequence>MTRQSISGPLAIGVLRTRTRLAALTALLCTTATLAGCGGGDDTTAAEPTAPTTTASAAPASTAPVDPEADAKKTALAVYLSYWGEMQAFYADRDGTSAGLKQYAASEALSVAENAAGRAHARNRVYIGKVTVSQSAVTGTDLDSKTPKVMLSSCLDVSQWQPVVADTRKPVELPANRLTKYLIATTLEKWPQGWRVVRDEPQGKKC</sequence>
<name>A0A918HQT1_9ACTN</name>
<feature type="compositionally biased region" description="Low complexity" evidence="1">
    <location>
        <begin position="45"/>
        <end position="64"/>
    </location>
</feature>
<evidence type="ECO:0000256" key="1">
    <source>
        <dbReference type="SAM" id="MobiDB-lite"/>
    </source>
</evidence>
<accession>A0A918HQT1</accession>
<reference evidence="3" key="2">
    <citation type="submission" date="2020-09" db="EMBL/GenBank/DDBJ databases">
        <authorList>
            <person name="Sun Q."/>
            <person name="Ohkuma M."/>
        </authorList>
    </citation>
    <scope>NUCLEOTIDE SEQUENCE</scope>
    <source>
        <strain evidence="3">JCM 4125</strain>
    </source>
</reference>
<evidence type="ECO:0000313" key="4">
    <source>
        <dbReference type="Proteomes" id="UP000646776"/>
    </source>
</evidence>
<reference evidence="3" key="1">
    <citation type="journal article" date="2014" name="Int. J. Syst. Evol. Microbiol.">
        <title>Complete genome sequence of Corynebacterium casei LMG S-19264T (=DSM 44701T), isolated from a smear-ripened cheese.</title>
        <authorList>
            <consortium name="US DOE Joint Genome Institute (JGI-PGF)"/>
            <person name="Walter F."/>
            <person name="Albersmeier A."/>
            <person name="Kalinowski J."/>
            <person name="Ruckert C."/>
        </authorList>
    </citation>
    <scope>NUCLEOTIDE SEQUENCE</scope>
    <source>
        <strain evidence="3">JCM 4125</strain>
    </source>
</reference>
<dbReference type="AlphaFoldDB" id="A0A918HQT1"/>
<evidence type="ECO:0008006" key="5">
    <source>
        <dbReference type="Google" id="ProtNLM"/>
    </source>
</evidence>
<feature type="signal peptide" evidence="2">
    <location>
        <begin position="1"/>
        <end position="35"/>
    </location>
</feature>
<feature type="region of interest" description="Disordered" evidence="1">
    <location>
        <begin position="45"/>
        <end position="66"/>
    </location>
</feature>
<protein>
    <recommendedName>
        <fullName evidence="5">Secreted protein/lipoprotein</fullName>
    </recommendedName>
</protein>
<dbReference type="EMBL" id="BMSA01000050">
    <property type="protein sequence ID" value="GGT96008.1"/>
    <property type="molecule type" value="Genomic_DNA"/>
</dbReference>
<proteinExistence type="predicted"/>
<keyword evidence="2" id="KW-0732">Signal</keyword>
<dbReference type="Proteomes" id="UP000646776">
    <property type="component" value="Unassembled WGS sequence"/>
</dbReference>
<comment type="caution">
    <text evidence="3">The sequence shown here is derived from an EMBL/GenBank/DDBJ whole genome shotgun (WGS) entry which is preliminary data.</text>
</comment>